<sequence>MIEVEPPVLLTVTSPKQPQASLTPDFVEVRAQRFSKELDDGIVDRKLPPIPANSLKTQHDEKIDPGQLYLQIRNNLKEVYTGKTRETSLSEEQFNTLEANRRRLEIEKQQLREMGII</sequence>
<name>A0AC34R5C1_9BILA</name>
<evidence type="ECO:0000313" key="2">
    <source>
        <dbReference type="WBParaSite" id="JU765_v2.g3634.t1"/>
    </source>
</evidence>
<protein>
    <submittedName>
        <fullName evidence="2">Uncharacterized protein</fullName>
    </submittedName>
</protein>
<evidence type="ECO:0000313" key="1">
    <source>
        <dbReference type="Proteomes" id="UP000887576"/>
    </source>
</evidence>
<accession>A0AC34R5C1</accession>
<reference evidence="2" key="1">
    <citation type="submission" date="2022-11" db="UniProtKB">
        <authorList>
            <consortium name="WormBaseParasite"/>
        </authorList>
    </citation>
    <scope>IDENTIFICATION</scope>
</reference>
<dbReference type="Proteomes" id="UP000887576">
    <property type="component" value="Unplaced"/>
</dbReference>
<dbReference type="WBParaSite" id="JU765_v2.g3634.t1">
    <property type="protein sequence ID" value="JU765_v2.g3634.t1"/>
    <property type="gene ID" value="JU765_v2.g3634"/>
</dbReference>
<proteinExistence type="predicted"/>
<organism evidence="1 2">
    <name type="scientific">Panagrolaimus sp. JU765</name>
    <dbReference type="NCBI Taxonomy" id="591449"/>
    <lineage>
        <taxon>Eukaryota</taxon>
        <taxon>Metazoa</taxon>
        <taxon>Ecdysozoa</taxon>
        <taxon>Nematoda</taxon>
        <taxon>Chromadorea</taxon>
        <taxon>Rhabditida</taxon>
        <taxon>Tylenchina</taxon>
        <taxon>Panagrolaimomorpha</taxon>
        <taxon>Panagrolaimoidea</taxon>
        <taxon>Panagrolaimidae</taxon>
        <taxon>Panagrolaimus</taxon>
    </lineage>
</organism>